<dbReference type="Proteomes" id="UP000031668">
    <property type="component" value="Unassembled WGS sequence"/>
</dbReference>
<keyword evidence="4" id="KW-0418">Kinase</keyword>
<reference evidence="4 5" key="1">
    <citation type="journal article" date="2014" name="Genome Biol. Evol.">
        <title>The genome of the myxosporean Thelohanellus kitauei shows adaptations to nutrient acquisition within its fish host.</title>
        <authorList>
            <person name="Yang Y."/>
            <person name="Xiong J."/>
            <person name="Zhou Z."/>
            <person name="Huo F."/>
            <person name="Miao W."/>
            <person name="Ran C."/>
            <person name="Liu Y."/>
            <person name="Zhang J."/>
            <person name="Feng J."/>
            <person name="Wang M."/>
            <person name="Wang M."/>
            <person name="Wang L."/>
            <person name="Yao B."/>
        </authorList>
    </citation>
    <scope>NUCLEOTIDE SEQUENCE [LARGE SCALE GENOMIC DNA]</scope>
    <source>
        <strain evidence="4">Wuqing</strain>
    </source>
</reference>
<keyword evidence="5" id="KW-1185">Reference proteome</keyword>
<evidence type="ECO:0000259" key="3">
    <source>
        <dbReference type="PROSITE" id="PS51741"/>
    </source>
</evidence>
<dbReference type="AlphaFoldDB" id="A0A0C2JRV9"/>
<dbReference type="Gene3D" id="1.20.1270.60">
    <property type="entry name" value="Arfaptin homology (AH) domain/BAR domain"/>
    <property type="match status" value="1"/>
</dbReference>
<dbReference type="GO" id="GO:0005886">
    <property type="term" value="C:plasma membrane"/>
    <property type="evidence" value="ECO:0007669"/>
    <property type="project" value="TreeGrafter"/>
</dbReference>
<dbReference type="EMBL" id="JWZT01001384">
    <property type="protein sequence ID" value="KII72128.1"/>
    <property type="molecule type" value="Genomic_DNA"/>
</dbReference>
<evidence type="ECO:0000256" key="1">
    <source>
        <dbReference type="PROSITE-ProRule" id="PRU01077"/>
    </source>
</evidence>
<keyword evidence="4" id="KW-0808">Transferase</keyword>
<dbReference type="GO" id="GO:0005543">
    <property type="term" value="F:phospholipid binding"/>
    <property type="evidence" value="ECO:0007669"/>
    <property type="project" value="TreeGrafter"/>
</dbReference>
<dbReference type="OrthoDB" id="10255128at2759"/>
<organism evidence="4 5">
    <name type="scientific">Thelohanellus kitauei</name>
    <name type="common">Myxosporean</name>
    <dbReference type="NCBI Taxonomy" id="669202"/>
    <lineage>
        <taxon>Eukaryota</taxon>
        <taxon>Metazoa</taxon>
        <taxon>Cnidaria</taxon>
        <taxon>Myxozoa</taxon>
        <taxon>Myxosporea</taxon>
        <taxon>Bivalvulida</taxon>
        <taxon>Platysporina</taxon>
        <taxon>Myxobolidae</taxon>
        <taxon>Thelohanellus</taxon>
    </lineage>
</organism>
<dbReference type="GO" id="GO:0007010">
    <property type="term" value="P:cytoskeleton organization"/>
    <property type="evidence" value="ECO:0007669"/>
    <property type="project" value="TreeGrafter"/>
</dbReference>
<dbReference type="PANTHER" id="PTHR23065">
    <property type="entry name" value="PROLINE-SERINE-THREONINE PHOSPHATASE INTERACTING PROTEIN 1"/>
    <property type="match status" value="1"/>
</dbReference>
<gene>
    <name evidence="4" type="ORF">RF11_13026</name>
</gene>
<feature type="compositionally biased region" description="Polar residues" evidence="2">
    <location>
        <begin position="327"/>
        <end position="338"/>
    </location>
</feature>
<comment type="caution">
    <text evidence="4">The sequence shown here is derived from an EMBL/GenBank/DDBJ whole genome shotgun (WGS) entry which is preliminary data.</text>
</comment>
<dbReference type="PANTHER" id="PTHR23065:SF11">
    <property type="entry name" value="SYNDAPIN, ISOFORM C"/>
    <property type="match status" value="1"/>
</dbReference>
<dbReference type="GO" id="GO:0097320">
    <property type="term" value="P:plasma membrane tubulation"/>
    <property type="evidence" value="ECO:0007669"/>
    <property type="project" value="TreeGrafter"/>
</dbReference>
<proteinExistence type="predicted"/>
<feature type="domain" description="F-BAR" evidence="3">
    <location>
        <begin position="32"/>
        <end position="306"/>
    </location>
</feature>
<feature type="region of interest" description="Disordered" evidence="2">
    <location>
        <begin position="321"/>
        <end position="354"/>
    </location>
</feature>
<keyword evidence="1" id="KW-0175">Coiled coil</keyword>
<dbReference type="GO" id="GO:0016301">
    <property type="term" value="F:kinase activity"/>
    <property type="evidence" value="ECO:0007669"/>
    <property type="project" value="UniProtKB-KW"/>
</dbReference>
<dbReference type="PROSITE" id="PS51741">
    <property type="entry name" value="F_BAR"/>
    <property type="match status" value="1"/>
</dbReference>
<dbReference type="GO" id="GO:0005768">
    <property type="term" value="C:endosome"/>
    <property type="evidence" value="ECO:0007669"/>
    <property type="project" value="TreeGrafter"/>
</dbReference>
<evidence type="ECO:0000313" key="5">
    <source>
        <dbReference type="Proteomes" id="UP000031668"/>
    </source>
</evidence>
<dbReference type="SUPFAM" id="SSF103657">
    <property type="entry name" value="BAR/IMD domain-like"/>
    <property type="match status" value="1"/>
</dbReference>
<dbReference type="InterPro" id="IPR031160">
    <property type="entry name" value="F_BAR_dom"/>
</dbReference>
<dbReference type="InterPro" id="IPR027267">
    <property type="entry name" value="AH/BAR_dom_sf"/>
</dbReference>
<protein>
    <submittedName>
        <fullName evidence="4">Protein kinase C and casein kinase substrate in neurons protein 2</fullName>
    </submittedName>
</protein>
<dbReference type="GO" id="GO:0030100">
    <property type="term" value="P:regulation of endocytosis"/>
    <property type="evidence" value="ECO:0007669"/>
    <property type="project" value="TreeGrafter"/>
</dbReference>
<sequence>MDDRGNFRTIQHSISLFANIKLDPRNITTNQMASEDIPSFWEAGGFKVCLKRLDHSPELFNDLNGMFHEIIEQEAKTEKFYGDISQKYRKIFLEDKNSCENKILVYNTGKKALFAILDFLDHISIQHRESKTKILSLCSVPLNNLLNERFQPIQLPKEIKSIKQDFQAAQEPYVTNFNQFDKARRAYVQYCRTFEPDFGPQSLSCLNLGPDNIFDNLDPKKNKKRLKLLKRFEVWNTQLYNLLESYIFDMKNSYQKCEEHEDIRLKTFKTALLNLSSIIQFNTPPNAAELVEDIRKNIELFDPEDDQAWWTKIYGPDSSFDFYQSDKPPSSGTNSDSEQLVDHGDDVSDITTES</sequence>
<evidence type="ECO:0000313" key="4">
    <source>
        <dbReference type="EMBL" id="KII72128.1"/>
    </source>
</evidence>
<evidence type="ECO:0000256" key="2">
    <source>
        <dbReference type="SAM" id="MobiDB-lite"/>
    </source>
</evidence>
<accession>A0A0C2JRV9</accession>
<dbReference type="OMA" id="SGQDEEW"/>
<name>A0A0C2JRV9_THEKT</name>